<dbReference type="SMART" id="SM00767">
    <property type="entry name" value="DCD"/>
    <property type="match status" value="1"/>
</dbReference>
<feature type="compositionally biased region" description="Basic and acidic residues" evidence="1">
    <location>
        <begin position="170"/>
        <end position="184"/>
    </location>
</feature>
<proteinExistence type="predicted"/>
<evidence type="ECO:0000256" key="1">
    <source>
        <dbReference type="SAM" id="MobiDB-lite"/>
    </source>
</evidence>
<evidence type="ECO:0000313" key="3">
    <source>
        <dbReference type="EMBL" id="KAE8719987.1"/>
    </source>
</evidence>
<evidence type="ECO:0000313" key="4">
    <source>
        <dbReference type="Proteomes" id="UP000436088"/>
    </source>
</evidence>
<evidence type="ECO:0000259" key="2">
    <source>
        <dbReference type="PROSITE" id="PS51222"/>
    </source>
</evidence>
<organism evidence="3 4">
    <name type="scientific">Hibiscus syriacus</name>
    <name type="common">Rose of Sharon</name>
    <dbReference type="NCBI Taxonomy" id="106335"/>
    <lineage>
        <taxon>Eukaryota</taxon>
        <taxon>Viridiplantae</taxon>
        <taxon>Streptophyta</taxon>
        <taxon>Embryophyta</taxon>
        <taxon>Tracheophyta</taxon>
        <taxon>Spermatophyta</taxon>
        <taxon>Magnoliopsida</taxon>
        <taxon>eudicotyledons</taxon>
        <taxon>Gunneridae</taxon>
        <taxon>Pentapetalae</taxon>
        <taxon>rosids</taxon>
        <taxon>malvids</taxon>
        <taxon>Malvales</taxon>
        <taxon>Malvaceae</taxon>
        <taxon>Malvoideae</taxon>
        <taxon>Hibiscus</taxon>
    </lineage>
</organism>
<keyword evidence="4" id="KW-1185">Reference proteome</keyword>
<feature type="region of interest" description="Disordered" evidence="1">
    <location>
        <begin position="113"/>
        <end position="184"/>
    </location>
</feature>
<feature type="compositionally biased region" description="Basic and acidic residues" evidence="1">
    <location>
        <begin position="613"/>
        <end position="627"/>
    </location>
</feature>
<dbReference type="AlphaFoldDB" id="A0A6A3BVK6"/>
<protein>
    <recommendedName>
        <fullName evidence="2">DCD domain-containing protein</fullName>
    </recommendedName>
</protein>
<gene>
    <name evidence="3" type="ORF">F3Y22_tig00109923pilonHSYRG00073</name>
</gene>
<dbReference type="PROSITE" id="PS51222">
    <property type="entry name" value="DCD"/>
    <property type="match status" value="1"/>
</dbReference>
<feature type="compositionally biased region" description="Basic residues" evidence="1">
    <location>
        <begin position="131"/>
        <end position="141"/>
    </location>
</feature>
<feature type="domain" description="DCD" evidence="2">
    <location>
        <begin position="13"/>
        <end position="141"/>
    </location>
</feature>
<dbReference type="InterPro" id="IPR013989">
    <property type="entry name" value="Dev_and_cell_death_domain"/>
</dbReference>
<accession>A0A6A3BVK6</accession>
<dbReference type="Proteomes" id="UP000436088">
    <property type="component" value="Unassembled WGS sequence"/>
</dbReference>
<dbReference type="PANTHER" id="PTHR46444:SF9">
    <property type="entry name" value="DCD (DEVELOPMENT AND CELL DEATH) DOMAIN PROTEIN"/>
    <property type="match status" value="1"/>
</dbReference>
<reference evidence="3" key="1">
    <citation type="submission" date="2019-09" db="EMBL/GenBank/DDBJ databases">
        <title>Draft genome information of white flower Hibiscus syriacus.</title>
        <authorList>
            <person name="Kim Y.-M."/>
        </authorList>
    </citation>
    <scope>NUCLEOTIDE SEQUENCE [LARGE SCALE GENOMIC DNA]</scope>
    <source>
        <strain evidence="3">YM2019G1</strain>
    </source>
</reference>
<dbReference type="EMBL" id="VEPZ02000778">
    <property type="protein sequence ID" value="KAE8719987.1"/>
    <property type="molecule type" value="Genomic_DNA"/>
</dbReference>
<dbReference type="PANTHER" id="PTHR46444">
    <property type="entry name" value="DCD (DEVELOPMENT AND CELL DEATH) DOMAIN PROTEIN-RELATED"/>
    <property type="match status" value="1"/>
</dbReference>
<sequence length="756" mass="86036">MGDAKKNGFPGSCPEFGAIFISDNATKKECLRRKVFALPSSHSHFVKQVKAGMILFLFEFERRELHGVFQVCSGGAMNILPRVLSSSGKQFPAQVRRLLSLFSLKRMKDQAPSRQLTESKVARQSGYSTNKIRRLVNKSPRRNQAPSEYGVDNPHRPDISTTPHGNSFYDDDRPTDDGRFETDTSFGHERKASAFLNESFWDLVGKDGGVIASGEYATNDWVDTEWKTGIEFQEAVSVGFLQVMSEAFPMMLGAAHLWGSIRAMLHCKMLFMIILLVTSLDFVTLPYSNSYEHSSRTILQRHGYIDDLEAEYSQFKCSGDLSLPKPSLAPVPSEIRNNGRIGEHSSSYRTSPSKFHSLTFSYRYPTILQDRHDFQVQEHDRYPMLLQDRHDFQAQERDRYPMLLQDRHDFQVHESGNDAQFGDDGFMFKECQPHGESFHNDNRTIEDERFAIYNKAEYENKVVQQQLHVHEPINVDYHEVTSVSPAPYQNSDFRKKGVVCFLAWLCLVRYIKRKNTSPSTADINRHTSINKVVDMLHRNHNHGVNSIGKSIVKHSVAAANLRDKKQATRKDDPAMISEEMNLKSTSFSKENSSQKFGEVTFVDFKRRSTVRKNLEDDKTGNHCETQNEKSAAAAQRKERKLIRPDFCESESSERGISGYGPQLAIFPSTEYSVSKNTENIRTADKGNYCDNGSDTNSEKISAENFIDSRSADGGKESSEHNCISSMTSISCRNRHVEVEQDMTTRDTRMEIVLRSN</sequence>
<feature type="region of interest" description="Disordered" evidence="1">
    <location>
        <begin position="613"/>
        <end position="658"/>
    </location>
</feature>
<dbReference type="Pfam" id="PF10539">
    <property type="entry name" value="Dev_Cell_Death"/>
    <property type="match status" value="1"/>
</dbReference>
<name>A0A6A3BVK6_HIBSY</name>
<comment type="caution">
    <text evidence="3">The sequence shown here is derived from an EMBL/GenBank/DDBJ whole genome shotgun (WGS) entry which is preliminary data.</text>
</comment>